<dbReference type="EMBL" id="WSZI01000014">
    <property type="protein sequence ID" value="MWN21436.1"/>
    <property type="molecule type" value="Genomic_DNA"/>
</dbReference>
<proteinExistence type="predicted"/>
<organism evidence="2 3">
    <name type="scientific">Leuconostoc lactis</name>
    <dbReference type="NCBI Taxonomy" id="1246"/>
    <lineage>
        <taxon>Bacteria</taxon>
        <taxon>Bacillati</taxon>
        <taxon>Bacillota</taxon>
        <taxon>Bacilli</taxon>
        <taxon>Lactobacillales</taxon>
        <taxon>Lactobacillaceae</taxon>
        <taxon>Leuconostoc</taxon>
    </lineage>
</organism>
<dbReference type="Proteomes" id="UP000478636">
    <property type="component" value="Unassembled WGS sequence"/>
</dbReference>
<evidence type="ECO:0000256" key="1">
    <source>
        <dbReference type="SAM" id="Phobius"/>
    </source>
</evidence>
<reference evidence="2 3" key="1">
    <citation type="submission" date="2019-12" db="EMBL/GenBank/DDBJ databases">
        <title>Complete genome sequence of Leuconostoc lactis strain AVN1 provides insights into metabolic potential.</title>
        <authorList>
            <person name="Besrour N."/>
            <person name="Najjari A."/>
            <person name="Fhoula I."/>
            <person name="Jaballah S."/>
            <person name="Klibi N."/>
            <person name="Ouzari H.I."/>
        </authorList>
    </citation>
    <scope>NUCLEOTIDE SEQUENCE [LARGE SCALE GENOMIC DNA]</scope>
    <source>
        <strain evidence="2 3">AVN1</strain>
    </source>
</reference>
<accession>A0A6L7A717</accession>
<evidence type="ECO:0000313" key="2">
    <source>
        <dbReference type="EMBL" id="MWN21436.1"/>
    </source>
</evidence>
<gene>
    <name evidence="2" type="ORF">GQS40_07955</name>
</gene>
<keyword evidence="1" id="KW-0472">Membrane</keyword>
<dbReference type="AlphaFoldDB" id="A0A6L7A717"/>
<keyword evidence="1" id="KW-1133">Transmembrane helix</keyword>
<protein>
    <submittedName>
        <fullName evidence="2">Uncharacterized protein</fullName>
    </submittedName>
</protein>
<evidence type="ECO:0000313" key="3">
    <source>
        <dbReference type="Proteomes" id="UP000478636"/>
    </source>
</evidence>
<keyword evidence="1" id="KW-0812">Transmembrane</keyword>
<comment type="caution">
    <text evidence="2">The sequence shown here is derived from an EMBL/GenBank/DDBJ whole genome shotgun (WGS) entry which is preliminary data.</text>
</comment>
<sequence>MNNLYSHLLTGTGIITDKVGHWSMIFIWLLVIPCLKHVEFGIGSYFVGLFNIFLQIKSKDFEKRTRVSGSLLLWLKKVI</sequence>
<feature type="transmembrane region" description="Helical" evidence="1">
    <location>
        <begin position="25"/>
        <end position="54"/>
    </location>
</feature>
<name>A0A6L7A717_LEULA</name>